<evidence type="ECO:0000313" key="7">
    <source>
        <dbReference type="Proteomes" id="UP000242180"/>
    </source>
</evidence>
<sequence>MKRYYCEFCQCSFPDNKTNRQRHMEGGNHQLNRRLHYDSFKDPAQLIEEYCAKPPCRRFFTQGQCPYSLQCRYSHVSFDPTGRPIYPHELKELLDAIARPASPTKEKVKVERVRLPRGWRLRDLPPSLIPPKRPYDLRDVATWGE</sequence>
<dbReference type="OMA" id="WPPIQEL"/>
<evidence type="ECO:0000256" key="3">
    <source>
        <dbReference type="ARBA" id="ARBA00022833"/>
    </source>
</evidence>
<gene>
    <name evidence="6" type="ORF">BCR43DRAFT_489320</name>
</gene>
<protein>
    <recommendedName>
        <fullName evidence="5">C3H1-type domain-containing protein</fullName>
    </recommendedName>
</protein>
<dbReference type="AlphaFoldDB" id="A0A1X2HK66"/>
<dbReference type="OrthoDB" id="2417221at2759"/>
<dbReference type="GO" id="GO:0003676">
    <property type="term" value="F:nucleic acid binding"/>
    <property type="evidence" value="ECO:0007669"/>
    <property type="project" value="InterPro"/>
</dbReference>
<dbReference type="STRING" id="13706.A0A1X2HK66"/>
<dbReference type="InParanoid" id="A0A1X2HK66"/>
<reference evidence="6 7" key="1">
    <citation type="submission" date="2016-07" db="EMBL/GenBank/DDBJ databases">
        <title>Pervasive Adenine N6-methylation of Active Genes in Fungi.</title>
        <authorList>
            <consortium name="DOE Joint Genome Institute"/>
            <person name="Mondo S.J."/>
            <person name="Dannebaum R.O."/>
            <person name="Kuo R.C."/>
            <person name="Labutti K."/>
            <person name="Haridas S."/>
            <person name="Kuo A."/>
            <person name="Salamov A."/>
            <person name="Ahrendt S.R."/>
            <person name="Lipzen A."/>
            <person name="Sullivan W."/>
            <person name="Andreopoulos W.B."/>
            <person name="Clum A."/>
            <person name="Lindquist E."/>
            <person name="Daum C."/>
            <person name="Ramamoorthy G.K."/>
            <person name="Gryganskyi A."/>
            <person name="Culley D."/>
            <person name="Magnuson J.K."/>
            <person name="James T.Y."/>
            <person name="O'Malley M.A."/>
            <person name="Stajich J.E."/>
            <person name="Spatafora J.W."/>
            <person name="Visel A."/>
            <person name="Grigoriev I.V."/>
        </authorList>
    </citation>
    <scope>NUCLEOTIDE SEQUENCE [LARGE SCALE GENOMIC DNA]</scope>
    <source>
        <strain evidence="6 7">NRRL 2496</strain>
    </source>
</reference>
<keyword evidence="3 4" id="KW-0862">Zinc</keyword>
<accession>A0A1X2HK66</accession>
<proteinExistence type="predicted"/>
<dbReference type="SUPFAM" id="SSF57667">
    <property type="entry name" value="beta-beta-alpha zinc fingers"/>
    <property type="match status" value="1"/>
</dbReference>
<dbReference type="Pfam" id="PF06220">
    <property type="entry name" value="zf-U1"/>
    <property type="match status" value="1"/>
</dbReference>
<evidence type="ECO:0000313" key="6">
    <source>
        <dbReference type="EMBL" id="ORY99461.1"/>
    </source>
</evidence>
<dbReference type="SMART" id="SM00451">
    <property type="entry name" value="ZnF_U1"/>
    <property type="match status" value="1"/>
</dbReference>
<dbReference type="Pfam" id="PF00642">
    <property type="entry name" value="zf-CCCH"/>
    <property type="match status" value="1"/>
</dbReference>
<dbReference type="PANTHER" id="PTHR16465:SF0">
    <property type="entry name" value="ZINC FINGER MATRIN-TYPE PROTEIN 5"/>
    <property type="match status" value="1"/>
</dbReference>
<dbReference type="SUPFAM" id="SSF90229">
    <property type="entry name" value="CCCH zinc finger"/>
    <property type="match status" value="1"/>
</dbReference>
<evidence type="ECO:0000256" key="2">
    <source>
        <dbReference type="ARBA" id="ARBA00022771"/>
    </source>
</evidence>
<feature type="zinc finger region" description="C3H1-type" evidence="4">
    <location>
        <begin position="50"/>
        <end position="78"/>
    </location>
</feature>
<organism evidence="6 7">
    <name type="scientific">Syncephalastrum racemosum</name>
    <name type="common">Filamentous fungus</name>
    <dbReference type="NCBI Taxonomy" id="13706"/>
    <lineage>
        <taxon>Eukaryota</taxon>
        <taxon>Fungi</taxon>
        <taxon>Fungi incertae sedis</taxon>
        <taxon>Mucoromycota</taxon>
        <taxon>Mucoromycotina</taxon>
        <taxon>Mucoromycetes</taxon>
        <taxon>Mucorales</taxon>
        <taxon>Syncephalastraceae</taxon>
        <taxon>Syncephalastrum</taxon>
    </lineage>
</organism>
<dbReference type="PANTHER" id="PTHR16465">
    <property type="entry name" value="NUCLEASE-RELATED"/>
    <property type="match status" value="1"/>
</dbReference>
<dbReference type="InterPro" id="IPR036855">
    <property type="entry name" value="Znf_CCCH_sf"/>
</dbReference>
<name>A0A1X2HK66_SYNRA</name>
<dbReference type="PROSITE" id="PS50103">
    <property type="entry name" value="ZF_C3H1"/>
    <property type="match status" value="1"/>
</dbReference>
<dbReference type="InterPro" id="IPR013085">
    <property type="entry name" value="U1-CZ_Znf_C2H2"/>
</dbReference>
<dbReference type="InterPro" id="IPR003604">
    <property type="entry name" value="Matrin/U1-like-C_Znf_C2H2"/>
</dbReference>
<evidence type="ECO:0000259" key="5">
    <source>
        <dbReference type="PROSITE" id="PS50103"/>
    </source>
</evidence>
<dbReference type="GO" id="GO:0008270">
    <property type="term" value="F:zinc ion binding"/>
    <property type="evidence" value="ECO:0007669"/>
    <property type="project" value="UniProtKB-KW"/>
</dbReference>
<dbReference type="Proteomes" id="UP000242180">
    <property type="component" value="Unassembled WGS sequence"/>
</dbReference>
<keyword evidence="2 4" id="KW-0863">Zinc-finger</keyword>
<evidence type="ECO:0000256" key="4">
    <source>
        <dbReference type="PROSITE-ProRule" id="PRU00723"/>
    </source>
</evidence>
<feature type="domain" description="C3H1-type" evidence="5">
    <location>
        <begin position="50"/>
        <end position="78"/>
    </location>
</feature>
<dbReference type="EMBL" id="MCGN01000003">
    <property type="protein sequence ID" value="ORY99461.1"/>
    <property type="molecule type" value="Genomic_DNA"/>
</dbReference>
<evidence type="ECO:0000256" key="1">
    <source>
        <dbReference type="ARBA" id="ARBA00022723"/>
    </source>
</evidence>
<dbReference type="InterPro" id="IPR036236">
    <property type="entry name" value="Znf_C2H2_sf"/>
</dbReference>
<dbReference type="GO" id="GO:0005689">
    <property type="term" value="C:U12-type spliceosomal complex"/>
    <property type="evidence" value="ECO:0007669"/>
    <property type="project" value="TreeGrafter"/>
</dbReference>
<keyword evidence="1 4" id="KW-0479">Metal-binding</keyword>
<dbReference type="InterPro" id="IPR000571">
    <property type="entry name" value="Znf_CCCH"/>
</dbReference>
<keyword evidence="7" id="KW-1185">Reference proteome</keyword>
<comment type="caution">
    <text evidence="6">The sequence shown here is derived from an EMBL/GenBank/DDBJ whole genome shotgun (WGS) entry which is preliminary data.</text>
</comment>
<dbReference type="Gene3D" id="3.30.160.60">
    <property type="entry name" value="Classic Zinc Finger"/>
    <property type="match status" value="1"/>
</dbReference>